<dbReference type="AlphaFoldDB" id="A0A561TTR1"/>
<dbReference type="Gene3D" id="3.10.180.10">
    <property type="entry name" value="2,3-Dihydroxybiphenyl 1,2-Dioxygenase, domain 1"/>
    <property type="match status" value="1"/>
</dbReference>
<dbReference type="PROSITE" id="PS51819">
    <property type="entry name" value="VOC"/>
    <property type="match status" value="1"/>
</dbReference>
<dbReference type="SUPFAM" id="SSF54593">
    <property type="entry name" value="Glyoxalase/Bleomycin resistance protein/Dihydroxybiphenyl dioxygenase"/>
    <property type="match status" value="1"/>
</dbReference>
<dbReference type="InterPro" id="IPR004360">
    <property type="entry name" value="Glyas_Fos-R_dOase_dom"/>
</dbReference>
<evidence type="ECO:0000313" key="2">
    <source>
        <dbReference type="EMBL" id="TWF90490.1"/>
    </source>
</evidence>
<keyword evidence="3" id="KW-1185">Reference proteome</keyword>
<keyword evidence="2" id="KW-0560">Oxidoreductase</keyword>
<dbReference type="RefSeq" id="WP_425461462.1">
    <property type="nucleotide sequence ID" value="NZ_BAAAMZ010000001.1"/>
</dbReference>
<sequence length="134" mass="14495">MTVTVEPRIDLIGLVVADMAASLAFYRRLGLELAPEADGEPHVEVKLPGGLRLAWDTEETVRSFDPQWSPPQGGHRVALAFDCGTPAGVDQLYAELTADGHHGHLAPWDAFWGQRYAVLHDPDGNPAELFAGLA</sequence>
<dbReference type="PANTHER" id="PTHR36503:SF3">
    <property type="entry name" value="BLR0126 PROTEIN"/>
    <property type="match status" value="1"/>
</dbReference>
<evidence type="ECO:0000313" key="3">
    <source>
        <dbReference type="Proteomes" id="UP000317940"/>
    </source>
</evidence>
<dbReference type="EMBL" id="VIWT01000003">
    <property type="protein sequence ID" value="TWF90490.1"/>
    <property type="molecule type" value="Genomic_DNA"/>
</dbReference>
<reference evidence="2 3" key="1">
    <citation type="submission" date="2019-06" db="EMBL/GenBank/DDBJ databases">
        <title>Sequencing the genomes of 1000 actinobacteria strains.</title>
        <authorList>
            <person name="Klenk H.-P."/>
        </authorList>
    </citation>
    <scope>NUCLEOTIDE SEQUENCE [LARGE SCALE GENOMIC DNA]</scope>
    <source>
        <strain evidence="2 3">DSM 44826</strain>
    </source>
</reference>
<dbReference type="GO" id="GO:0051213">
    <property type="term" value="F:dioxygenase activity"/>
    <property type="evidence" value="ECO:0007669"/>
    <property type="project" value="UniProtKB-KW"/>
</dbReference>
<comment type="caution">
    <text evidence="2">The sequence shown here is derived from an EMBL/GenBank/DDBJ whole genome shotgun (WGS) entry which is preliminary data.</text>
</comment>
<evidence type="ECO:0000259" key="1">
    <source>
        <dbReference type="PROSITE" id="PS51819"/>
    </source>
</evidence>
<proteinExistence type="predicted"/>
<gene>
    <name evidence="2" type="ORF">FHX73_13537</name>
</gene>
<protein>
    <submittedName>
        <fullName evidence="2">Catechol 2,3-dioxygenase-like lactoylglutathione lyase family enzyme</fullName>
    </submittedName>
</protein>
<dbReference type="GO" id="GO:0016829">
    <property type="term" value="F:lyase activity"/>
    <property type="evidence" value="ECO:0007669"/>
    <property type="project" value="UniProtKB-KW"/>
</dbReference>
<dbReference type="Proteomes" id="UP000317940">
    <property type="component" value="Unassembled WGS sequence"/>
</dbReference>
<keyword evidence="2" id="KW-0223">Dioxygenase</keyword>
<accession>A0A561TTR1</accession>
<feature type="domain" description="VOC" evidence="1">
    <location>
        <begin position="8"/>
        <end position="132"/>
    </location>
</feature>
<organism evidence="2 3">
    <name type="scientific">Kitasatospora viridis</name>
    <dbReference type="NCBI Taxonomy" id="281105"/>
    <lineage>
        <taxon>Bacteria</taxon>
        <taxon>Bacillati</taxon>
        <taxon>Actinomycetota</taxon>
        <taxon>Actinomycetes</taxon>
        <taxon>Kitasatosporales</taxon>
        <taxon>Streptomycetaceae</taxon>
        <taxon>Kitasatospora</taxon>
    </lineage>
</organism>
<dbReference type="Pfam" id="PF00903">
    <property type="entry name" value="Glyoxalase"/>
    <property type="match status" value="1"/>
</dbReference>
<dbReference type="InterPro" id="IPR037523">
    <property type="entry name" value="VOC_core"/>
</dbReference>
<dbReference type="PANTHER" id="PTHR36503">
    <property type="entry name" value="BLR2520 PROTEIN"/>
    <property type="match status" value="1"/>
</dbReference>
<name>A0A561TTR1_9ACTN</name>
<dbReference type="InterPro" id="IPR029068">
    <property type="entry name" value="Glyas_Bleomycin-R_OHBP_Dase"/>
</dbReference>
<keyword evidence="2" id="KW-0456">Lyase</keyword>